<comment type="subunit">
    <text evidence="9">Component of the Sec protein translocase complex. Heterotrimer consisting of SecY, SecE and SecG subunits. The heterotrimers can form oligomers, although 1 heterotrimer is thought to be able to translocate proteins. Interacts with the ribosome. Interacts with SecDF, and other proteins may be involved. Interacts with SecA.</text>
</comment>
<reference evidence="10 11" key="1">
    <citation type="submission" date="2020-08" db="EMBL/GenBank/DDBJ databases">
        <title>Genomic Encyclopedia of Type Strains, Phase IV (KMG-IV): sequencing the most valuable type-strain genomes for metagenomic binning, comparative biology and taxonomic classification.</title>
        <authorList>
            <person name="Goeker M."/>
        </authorList>
    </citation>
    <scope>NUCLEOTIDE SEQUENCE [LARGE SCALE GENOMIC DNA]</scope>
    <source>
        <strain evidence="10 11">DSM 24661</strain>
    </source>
</reference>
<name>A0A840UH96_9FIRM</name>
<keyword evidence="3 9" id="KW-1003">Cell membrane</keyword>
<accession>A0A840UH96</accession>
<evidence type="ECO:0000256" key="2">
    <source>
        <dbReference type="ARBA" id="ARBA00022448"/>
    </source>
</evidence>
<dbReference type="GO" id="GO:0005886">
    <property type="term" value="C:plasma membrane"/>
    <property type="evidence" value="ECO:0007669"/>
    <property type="project" value="UniProtKB-SubCell"/>
</dbReference>
<dbReference type="EMBL" id="JACHFH010000006">
    <property type="protein sequence ID" value="MBB5335560.1"/>
    <property type="molecule type" value="Genomic_DNA"/>
</dbReference>
<evidence type="ECO:0000256" key="1">
    <source>
        <dbReference type="ARBA" id="ARBA00004370"/>
    </source>
</evidence>
<dbReference type="HAMAP" id="MF_00422">
    <property type="entry name" value="SecE"/>
    <property type="match status" value="1"/>
</dbReference>
<comment type="function">
    <text evidence="9">Essential subunit of the Sec protein translocation channel SecYEG. Clamps together the 2 halves of SecY. May contact the channel plug during translocation.</text>
</comment>
<dbReference type="NCBIfam" id="TIGR00964">
    <property type="entry name" value="secE_bact"/>
    <property type="match status" value="1"/>
</dbReference>
<evidence type="ECO:0000256" key="8">
    <source>
        <dbReference type="ARBA" id="ARBA00023136"/>
    </source>
</evidence>
<dbReference type="InterPro" id="IPR038379">
    <property type="entry name" value="SecE_sf"/>
</dbReference>
<proteinExistence type="inferred from homology"/>
<sequence length="74" mass="8489">MADGKMTTDNEKNSGFNMKHFFTGVKAELKKVIWPTRKELSSYTAVVFIAVIFVCALIWICDTVFARILEMILR</sequence>
<dbReference type="GO" id="GO:0043952">
    <property type="term" value="P:protein transport by the Sec complex"/>
    <property type="evidence" value="ECO:0007669"/>
    <property type="project" value="UniProtKB-UniRule"/>
</dbReference>
<keyword evidence="5 9" id="KW-0653">Protein transport</keyword>
<evidence type="ECO:0000256" key="3">
    <source>
        <dbReference type="ARBA" id="ARBA00022475"/>
    </source>
</evidence>
<organism evidence="10 11">
    <name type="scientific">Pectinatus brassicae</name>
    <dbReference type="NCBI Taxonomy" id="862415"/>
    <lineage>
        <taxon>Bacteria</taxon>
        <taxon>Bacillati</taxon>
        <taxon>Bacillota</taxon>
        <taxon>Negativicutes</taxon>
        <taxon>Selenomonadales</taxon>
        <taxon>Selenomonadaceae</taxon>
        <taxon>Pectinatus</taxon>
    </lineage>
</organism>
<keyword evidence="11" id="KW-1185">Reference proteome</keyword>
<dbReference type="InterPro" id="IPR005807">
    <property type="entry name" value="SecE_bac"/>
</dbReference>
<comment type="caution">
    <text evidence="10">The sequence shown here is derived from an EMBL/GenBank/DDBJ whole genome shotgun (WGS) entry which is preliminary data.</text>
</comment>
<dbReference type="Gene3D" id="1.20.5.1030">
    <property type="entry name" value="Preprotein translocase secy subunit"/>
    <property type="match status" value="1"/>
</dbReference>
<evidence type="ECO:0000256" key="7">
    <source>
        <dbReference type="ARBA" id="ARBA00023010"/>
    </source>
</evidence>
<dbReference type="GO" id="GO:0008320">
    <property type="term" value="F:protein transmembrane transporter activity"/>
    <property type="evidence" value="ECO:0007669"/>
    <property type="project" value="UniProtKB-UniRule"/>
</dbReference>
<dbReference type="PANTHER" id="PTHR33910:SF1">
    <property type="entry name" value="PROTEIN TRANSLOCASE SUBUNIT SECE"/>
    <property type="match status" value="1"/>
</dbReference>
<evidence type="ECO:0000313" key="11">
    <source>
        <dbReference type="Proteomes" id="UP000559117"/>
    </source>
</evidence>
<dbReference type="GO" id="GO:0009306">
    <property type="term" value="P:protein secretion"/>
    <property type="evidence" value="ECO:0007669"/>
    <property type="project" value="UniProtKB-UniRule"/>
</dbReference>
<comment type="similarity">
    <text evidence="9">Belongs to the SecE/SEC61-gamma family.</text>
</comment>
<dbReference type="Pfam" id="PF00584">
    <property type="entry name" value="SecE"/>
    <property type="match status" value="1"/>
</dbReference>
<dbReference type="PRINTS" id="PR01650">
    <property type="entry name" value="SECETRNLCASE"/>
</dbReference>
<dbReference type="AlphaFoldDB" id="A0A840UH96"/>
<protein>
    <recommendedName>
        <fullName evidence="9">Protein translocase subunit SecE</fullName>
    </recommendedName>
</protein>
<keyword evidence="4 9" id="KW-0812">Transmembrane</keyword>
<evidence type="ECO:0000256" key="6">
    <source>
        <dbReference type="ARBA" id="ARBA00022989"/>
    </source>
</evidence>
<keyword evidence="8 9" id="KW-0472">Membrane</keyword>
<keyword evidence="2 9" id="KW-0813">Transport</keyword>
<dbReference type="PANTHER" id="PTHR33910">
    <property type="entry name" value="PROTEIN TRANSLOCASE SUBUNIT SECE"/>
    <property type="match status" value="1"/>
</dbReference>
<dbReference type="Proteomes" id="UP000559117">
    <property type="component" value="Unassembled WGS sequence"/>
</dbReference>
<feature type="transmembrane region" description="Helical" evidence="9">
    <location>
        <begin position="43"/>
        <end position="69"/>
    </location>
</feature>
<evidence type="ECO:0000256" key="4">
    <source>
        <dbReference type="ARBA" id="ARBA00022692"/>
    </source>
</evidence>
<keyword evidence="7 9" id="KW-0811">Translocation</keyword>
<comment type="subcellular location">
    <subcellularLocation>
        <location evidence="9">Cell membrane</location>
        <topology evidence="9">Single-pass membrane protein</topology>
    </subcellularLocation>
    <subcellularLocation>
        <location evidence="1">Membrane</location>
    </subcellularLocation>
</comment>
<dbReference type="GO" id="GO:0006605">
    <property type="term" value="P:protein targeting"/>
    <property type="evidence" value="ECO:0007669"/>
    <property type="project" value="UniProtKB-UniRule"/>
</dbReference>
<dbReference type="InterPro" id="IPR001901">
    <property type="entry name" value="Translocase_SecE/Sec61-g"/>
</dbReference>
<evidence type="ECO:0000256" key="5">
    <source>
        <dbReference type="ARBA" id="ARBA00022927"/>
    </source>
</evidence>
<evidence type="ECO:0000313" key="10">
    <source>
        <dbReference type="EMBL" id="MBB5335560.1"/>
    </source>
</evidence>
<evidence type="ECO:0000256" key="9">
    <source>
        <dbReference type="HAMAP-Rule" id="MF_00422"/>
    </source>
</evidence>
<gene>
    <name evidence="9" type="primary">secE</name>
    <name evidence="10" type="ORF">HNR32_000687</name>
</gene>
<dbReference type="GO" id="GO:0065002">
    <property type="term" value="P:intracellular protein transmembrane transport"/>
    <property type="evidence" value="ECO:0007669"/>
    <property type="project" value="UniProtKB-UniRule"/>
</dbReference>
<keyword evidence="6 9" id="KW-1133">Transmembrane helix</keyword>